<sequence length="50" mass="5657">MKCGAATTQEELAYMRIVVRCSHRDSELRKKAKAHNTHMSKLDHVTCGRG</sequence>
<proteinExistence type="predicted"/>
<evidence type="ECO:0000313" key="2">
    <source>
        <dbReference type="EMBL" id="CEK81951.1"/>
    </source>
</evidence>
<feature type="compositionally biased region" description="Basic and acidic residues" evidence="1">
    <location>
        <begin position="40"/>
        <end position="50"/>
    </location>
</feature>
<evidence type="ECO:0000256" key="1">
    <source>
        <dbReference type="SAM" id="MobiDB-lite"/>
    </source>
</evidence>
<accession>A0A0B7APQ3</accession>
<name>A0A0B7APQ3_9EUPU</name>
<reference evidence="2" key="1">
    <citation type="submission" date="2014-12" db="EMBL/GenBank/DDBJ databases">
        <title>Insight into the proteome of Arion vulgaris.</title>
        <authorList>
            <person name="Aradska J."/>
            <person name="Bulat T."/>
            <person name="Smidak R."/>
            <person name="Sarate P."/>
            <person name="Gangsoo J."/>
            <person name="Sialana F."/>
            <person name="Bilban M."/>
            <person name="Lubec G."/>
        </authorList>
    </citation>
    <scope>NUCLEOTIDE SEQUENCE</scope>
    <source>
        <tissue evidence="2">Skin</tissue>
    </source>
</reference>
<protein>
    <submittedName>
        <fullName evidence="2">Uncharacterized protein</fullName>
    </submittedName>
</protein>
<dbReference type="AlphaFoldDB" id="A0A0B7APQ3"/>
<organism evidence="2">
    <name type="scientific">Arion vulgaris</name>
    <dbReference type="NCBI Taxonomy" id="1028688"/>
    <lineage>
        <taxon>Eukaryota</taxon>
        <taxon>Metazoa</taxon>
        <taxon>Spiralia</taxon>
        <taxon>Lophotrochozoa</taxon>
        <taxon>Mollusca</taxon>
        <taxon>Gastropoda</taxon>
        <taxon>Heterobranchia</taxon>
        <taxon>Euthyneura</taxon>
        <taxon>Panpulmonata</taxon>
        <taxon>Eupulmonata</taxon>
        <taxon>Stylommatophora</taxon>
        <taxon>Helicina</taxon>
        <taxon>Arionoidea</taxon>
        <taxon>Arionidae</taxon>
        <taxon>Arion</taxon>
    </lineage>
</organism>
<gene>
    <name evidence="2" type="primary">ORF128846</name>
</gene>
<feature type="region of interest" description="Disordered" evidence="1">
    <location>
        <begin position="30"/>
        <end position="50"/>
    </location>
</feature>
<feature type="non-terminal residue" evidence="2">
    <location>
        <position position="50"/>
    </location>
</feature>
<dbReference type="EMBL" id="HACG01035086">
    <property type="protein sequence ID" value="CEK81951.1"/>
    <property type="molecule type" value="Transcribed_RNA"/>
</dbReference>